<organism evidence="1">
    <name type="scientific">Candidatus Methanophaga sp. ANME-1 ERB7</name>
    <dbReference type="NCBI Taxonomy" id="2759913"/>
    <lineage>
        <taxon>Archaea</taxon>
        <taxon>Methanobacteriati</taxon>
        <taxon>Methanobacteriota</taxon>
        <taxon>Stenosarchaea group</taxon>
        <taxon>Methanomicrobia</taxon>
        <taxon>Candidatus Methanophagales</taxon>
        <taxon>Candidatus Methanophagaceae</taxon>
        <taxon>Candidatus Methanophaga</taxon>
    </lineage>
</organism>
<sequence length="259" mass="28620">MNEKKTFVLMAVLLVVALVSVGSIIGVSKETDDIGTSNNSTALTGNEPAQNETEEAQAVNKSSFMFVQTAHSGSLVPVEGEDNWYILTLEGVSPQTICFSDRPERVVVQAPMQKFLDGFCFSPENPPNAAIEILEGDEEMDVAVMKLLNPVYDAANKTLQYTVSILEEANHSYAIFNERHDESLPEKFGPASLFIDDCPASLIYCQNQNEDVCGSISVRYCWTESGMGCAPCRDNYTDICERRFGPSCSQWNWDWLSAP</sequence>
<proteinExistence type="predicted"/>
<evidence type="ECO:0000313" key="1">
    <source>
        <dbReference type="EMBL" id="QNO56704.1"/>
    </source>
</evidence>
<dbReference type="EMBL" id="MT631665">
    <property type="protein sequence ID" value="QNO56704.1"/>
    <property type="molecule type" value="Genomic_DNA"/>
</dbReference>
<gene>
    <name evidence="1" type="ORF">JBENMAEK_00023</name>
</gene>
<dbReference type="AlphaFoldDB" id="A0A7G9Z8X0"/>
<protein>
    <submittedName>
        <fullName evidence="1">Uncharacterized protein</fullName>
    </submittedName>
</protein>
<name>A0A7G9Z8X0_9EURY</name>
<accession>A0A7G9Z8X0</accession>
<reference evidence="1" key="1">
    <citation type="submission" date="2020-06" db="EMBL/GenBank/DDBJ databases">
        <title>Unique genomic features of the anaerobic methanotrophic archaea.</title>
        <authorList>
            <person name="Chadwick G.L."/>
            <person name="Skennerton C.T."/>
            <person name="Laso-Perez R."/>
            <person name="Leu A.O."/>
            <person name="Speth D.R."/>
            <person name="Yu H."/>
            <person name="Morgan-Lang C."/>
            <person name="Hatzenpichler R."/>
            <person name="Goudeau D."/>
            <person name="Malmstrom R."/>
            <person name="Brazelton W.J."/>
            <person name="Woyke T."/>
            <person name="Hallam S.J."/>
            <person name="Tyson G.W."/>
            <person name="Wegener G."/>
            <person name="Boetius A."/>
            <person name="Orphan V."/>
        </authorList>
    </citation>
    <scope>NUCLEOTIDE SEQUENCE</scope>
</reference>